<dbReference type="InterPro" id="IPR000223">
    <property type="entry name" value="Pept_S26A_signal_pept_1"/>
</dbReference>
<dbReference type="eggNOG" id="KOG0171">
    <property type="taxonomic scope" value="Eukaryota"/>
</dbReference>
<evidence type="ECO:0000256" key="3">
    <source>
        <dbReference type="ARBA" id="ARBA00022801"/>
    </source>
</evidence>
<evidence type="ECO:0000259" key="8">
    <source>
        <dbReference type="Pfam" id="PF10502"/>
    </source>
</evidence>
<feature type="domain" description="Peptidase S26" evidence="8">
    <location>
        <begin position="24"/>
        <end position="108"/>
    </location>
</feature>
<comment type="similarity">
    <text evidence="6">Belongs to the peptidase S26 family. IMP1 subfamily.</text>
</comment>
<keyword evidence="3" id="KW-0378">Hydrolase</keyword>
<protein>
    <recommendedName>
        <fullName evidence="8">Peptidase S26 domain-containing protein</fullName>
    </recommendedName>
</protein>
<dbReference type="GO" id="GO:0042720">
    <property type="term" value="C:mitochondrial inner membrane peptidase complex"/>
    <property type="evidence" value="ECO:0000318"/>
    <property type="project" value="GO_Central"/>
</dbReference>
<sequence length="124" mass="13754">MARRLFERARSIPWRSIAREAFDTVSFFTKFACVVHITHTYVGGIALSSGPSMLPTLSLTGDVVVIDRITTNFGKIKQGDLVLLRSPENPRKVILKRVTGLEGDHIRYLSTENGHLGENIVTSS</sequence>
<dbReference type="GO" id="GO:0006627">
    <property type="term" value="P:protein processing involved in protein targeting to mitochondrion"/>
    <property type="evidence" value="ECO:0000318"/>
    <property type="project" value="GO_Central"/>
</dbReference>
<dbReference type="InterPro" id="IPR019533">
    <property type="entry name" value="Peptidase_S26"/>
</dbReference>
<dbReference type="EMBL" id="KI392710">
    <property type="protein sequence ID" value="ERN11113.1"/>
    <property type="molecule type" value="Genomic_DNA"/>
</dbReference>
<keyword evidence="5" id="KW-0472">Membrane</keyword>
<evidence type="ECO:0000313" key="9">
    <source>
        <dbReference type="EMBL" id="ERN11113.1"/>
    </source>
</evidence>
<dbReference type="Proteomes" id="UP000017836">
    <property type="component" value="Unassembled WGS sequence"/>
</dbReference>
<gene>
    <name evidence="9" type="ORF">AMTR_s00024p00158030</name>
</gene>
<evidence type="ECO:0000256" key="4">
    <source>
        <dbReference type="ARBA" id="ARBA00023128"/>
    </source>
</evidence>
<dbReference type="HOGENOM" id="CLU_028723_4_3_1"/>
<keyword evidence="2" id="KW-0999">Mitochondrion inner membrane</keyword>
<dbReference type="GO" id="GO:0006465">
    <property type="term" value="P:signal peptide processing"/>
    <property type="evidence" value="ECO:0007669"/>
    <property type="project" value="InterPro"/>
</dbReference>
<dbReference type="SUPFAM" id="SSF51306">
    <property type="entry name" value="LexA/Signal peptidase"/>
    <property type="match status" value="1"/>
</dbReference>
<dbReference type="CDD" id="cd06530">
    <property type="entry name" value="S26_SPase_I"/>
    <property type="match status" value="1"/>
</dbReference>
<dbReference type="Pfam" id="PF10502">
    <property type="entry name" value="Peptidase_S26"/>
    <property type="match status" value="1"/>
</dbReference>
<dbReference type="GO" id="GO:0004252">
    <property type="term" value="F:serine-type endopeptidase activity"/>
    <property type="evidence" value="ECO:0007669"/>
    <property type="project" value="InterPro"/>
</dbReference>
<dbReference type="Gramene" id="ERN11113">
    <property type="protein sequence ID" value="ERN11113"/>
    <property type="gene ID" value="AMTR_s00024p00158030"/>
</dbReference>
<evidence type="ECO:0000256" key="7">
    <source>
        <dbReference type="PIRSR" id="PIRSR600223-1"/>
    </source>
</evidence>
<evidence type="ECO:0000256" key="1">
    <source>
        <dbReference type="ARBA" id="ARBA00004273"/>
    </source>
</evidence>
<dbReference type="PANTHER" id="PTHR12383:SF16">
    <property type="entry name" value="MITOCHONDRIAL INNER MEMBRANE PROTEASE SUBUNIT 1"/>
    <property type="match status" value="1"/>
</dbReference>
<evidence type="ECO:0000256" key="6">
    <source>
        <dbReference type="ARBA" id="ARBA00038445"/>
    </source>
</evidence>
<dbReference type="NCBIfam" id="TIGR02227">
    <property type="entry name" value="sigpep_I_bact"/>
    <property type="match status" value="1"/>
</dbReference>
<comment type="subcellular location">
    <subcellularLocation>
        <location evidence="1">Mitochondrion inner membrane</location>
    </subcellularLocation>
</comment>
<dbReference type="AlphaFoldDB" id="W1PSU6"/>
<accession>W1PSU6</accession>
<dbReference type="InterPro" id="IPR052064">
    <property type="entry name" value="Mito_IMP1_subunit"/>
</dbReference>
<feature type="active site" evidence="7">
    <location>
        <position position="96"/>
    </location>
</feature>
<proteinExistence type="inferred from homology"/>
<evidence type="ECO:0000256" key="5">
    <source>
        <dbReference type="ARBA" id="ARBA00023136"/>
    </source>
</evidence>
<dbReference type="InterPro" id="IPR036286">
    <property type="entry name" value="LexA/Signal_pep-like_sf"/>
</dbReference>
<reference evidence="10" key="1">
    <citation type="journal article" date="2013" name="Science">
        <title>The Amborella genome and the evolution of flowering plants.</title>
        <authorList>
            <consortium name="Amborella Genome Project"/>
        </authorList>
    </citation>
    <scope>NUCLEOTIDE SEQUENCE [LARGE SCALE GENOMIC DNA]</scope>
</reference>
<organism evidence="9 10">
    <name type="scientific">Amborella trichopoda</name>
    <dbReference type="NCBI Taxonomy" id="13333"/>
    <lineage>
        <taxon>Eukaryota</taxon>
        <taxon>Viridiplantae</taxon>
        <taxon>Streptophyta</taxon>
        <taxon>Embryophyta</taxon>
        <taxon>Tracheophyta</taxon>
        <taxon>Spermatophyta</taxon>
        <taxon>Magnoliopsida</taxon>
        <taxon>Amborellales</taxon>
        <taxon>Amborellaceae</taxon>
        <taxon>Amborella</taxon>
    </lineage>
</organism>
<evidence type="ECO:0000256" key="2">
    <source>
        <dbReference type="ARBA" id="ARBA00022792"/>
    </source>
</evidence>
<dbReference type="STRING" id="13333.W1PSU6"/>
<dbReference type="PANTHER" id="PTHR12383">
    <property type="entry name" value="PROTEASE FAMILY S26 MITOCHONDRIAL INNER MEMBRANE PROTEASE-RELATED"/>
    <property type="match status" value="1"/>
</dbReference>
<feature type="active site" evidence="7">
    <location>
        <position position="52"/>
    </location>
</feature>
<dbReference type="OMA" id="IHIANEH"/>
<keyword evidence="4" id="KW-0496">Mitochondrion</keyword>
<name>W1PSU6_AMBTC</name>
<dbReference type="Gene3D" id="2.10.109.10">
    <property type="entry name" value="Umud Fragment, subunit A"/>
    <property type="match status" value="1"/>
</dbReference>
<keyword evidence="10" id="KW-1185">Reference proteome</keyword>
<evidence type="ECO:0000313" key="10">
    <source>
        <dbReference type="Proteomes" id="UP000017836"/>
    </source>
</evidence>